<dbReference type="Proteomes" id="UP000199147">
    <property type="component" value="Unassembled WGS sequence"/>
</dbReference>
<evidence type="ECO:0000313" key="4">
    <source>
        <dbReference type="Proteomes" id="UP000199147"/>
    </source>
</evidence>
<proteinExistence type="inferred from homology"/>
<organism evidence="3 4">
    <name type="scientific">Mycolicibacterium neworleansense</name>
    <dbReference type="NCBI Taxonomy" id="146018"/>
    <lineage>
        <taxon>Bacteria</taxon>
        <taxon>Bacillati</taxon>
        <taxon>Actinomycetota</taxon>
        <taxon>Actinomycetes</taxon>
        <taxon>Mycobacteriales</taxon>
        <taxon>Mycobacteriaceae</taxon>
        <taxon>Mycolicibacterium</taxon>
    </lineage>
</organism>
<evidence type="ECO:0000256" key="1">
    <source>
        <dbReference type="ARBA" id="ARBA00006817"/>
    </source>
</evidence>
<protein>
    <recommendedName>
        <fullName evidence="2">Activator of Hsp90 ATPase homologue 1/2-like C-terminal domain-containing protein</fullName>
    </recommendedName>
</protein>
<dbReference type="SUPFAM" id="SSF55961">
    <property type="entry name" value="Bet v1-like"/>
    <property type="match status" value="1"/>
</dbReference>
<dbReference type="InterPro" id="IPR013538">
    <property type="entry name" value="ASHA1/2-like_C"/>
</dbReference>
<evidence type="ECO:0000313" key="3">
    <source>
        <dbReference type="EMBL" id="CRZ15222.1"/>
    </source>
</evidence>
<keyword evidence="4" id="KW-1185">Reference proteome</keyword>
<name>A0A0H5RP15_9MYCO</name>
<dbReference type="Pfam" id="PF08327">
    <property type="entry name" value="AHSA1"/>
    <property type="match status" value="1"/>
</dbReference>
<feature type="domain" description="Activator of Hsp90 ATPase homologue 1/2-like C-terminal" evidence="2">
    <location>
        <begin position="13"/>
        <end position="158"/>
    </location>
</feature>
<dbReference type="EMBL" id="CWKH01000001">
    <property type="protein sequence ID" value="CRZ15222.1"/>
    <property type="molecule type" value="Genomic_DNA"/>
</dbReference>
<dbReference type="STRING" id="146018.BN2156_02082"/>
<dbReference type="RefSeq" id="WP_090513133.1">
    <property type="nucleotide sequence ID" value="NZ_CWKH01000001.1"/>
</dbReference>
<dbReference type="AlphaFoldDB" id="A0A0H5RP15"/>
<sequence>MSTDRIEKEVLLKAPLDRVWRAISNSEEFGRWFGVRFDGPFIAGESVNGVMTPTEVDDDVAAMQEPYAGEADAWHIVAVEPPHRLAFRWHPYAVEPGSREPAAPTTLVEFTLAEADGGVLLRIVESGFDAVPAARRRSAFEANSQGWAHQAEMVRKYLALGESV</sequence>
<dbReference type="InterPro" id="IPR023393">
    <property type="entry name" value="START-like_dom_sf"/>
</dbReference>
<gene>
    <name evidence="3" type="ORF">BN2156_02082</name>
</gene>
<reference evidence="4" key="1">
    <citation type="submission" date="2015-07" db="EMBL/GenBank/DDBJ databases">
        <authorList>
            <person name="Urmite Genomes"/>
        </authorList>
    </citation>
    <scope>NUCLEOTIDE SEQUENCE [LARGE SCALE GENOMIC DNA]</scope>
    <source>
        <strain evidence="4">type strain: ATCC 49404</strain>
    </source>
</reference>
<comment type="similarity">
    <text evidence="1">Belongs to the AHA1 family.</text>
</comment>
<accession>A0A0H5RP15</accession>
<dbReference type="CDD" id="cd08898">
    <property type="entry name" value="SRPBCC_CalC_Aha1-like_5"/>
    <property type="match status" value="1"/>
</dbReference>
<evidence type="ECO:0000259" key="2">
    <source>
        <dbReference type="Pfam" id="PF08327"/>
    </source>
</evidence>
<dbReference type="OrthoDB" id="9803476at2"/>
<dbReference type="Gene3D" id="3.30.530.20">
    <property type="match status" value="1"/>
</dbReference>